<keyword evidence="8" id="KW-1185">Reference proteome</keyword>
<evidence type="ECO:0000256" key="4">
    <source>
        <dbReference type="ARBA" id="ARBA00023136"/>
    </source>
</evidence>
<sequence length="142" mass="15419">MTGAWGWDLLIGFVVALLVAWLALIAALVIVRPRGGLLREALRLMPDVLRLVRRLAADPALPRGIRVRLALLLAYLAFPIDLVPDFIPVLGYADDAVVVVVVLRSVVRHAGIRAVRRHWPGTEDGFAVLSRLTGLGEPPVAP</sequence>
<evidence type="ECO:0000259" key="6">
    <source>
        <dbReference type="Pfam" id="PF06803"/>
    </source>
</evidence>
<keyword evidence="4 5" id="KW-0472">Membrane</keyword>
<protein>
    <recommendedName>
        <fullName evidence="6">DUF1232 domain-containing protein</fullName>
    </recommendedName>
</protein>
<dbReference type="InterPro" id="IPR010652">
    <property type="entry name" value="DUF1232"/>
</dbReference>
<dbReference type="Proteomes" id="UP000655044">
    <property type="component" value="Unassembled WGS sequence"/>
</dbReference>
<accession>A0A8J3WBG5</accession>
<reference evidence="7" key="1">
    <citation type="submission" date="2021-01" db="EMBL/GenBank/DDBJ databases">
        <title>Whole genome shotgun sequence of Planobispora rosea NBRC 15558.</title>
        <authorList>
            <person name="Komaki H."/>
            <person name="Tamura T."/>
        </authorList>
    </citation>
    <scope>NUCLEOTIDE SEQUENCE</scope>
    <source>
        <strain evidence="7">NBRC 15558</strain>
    </source>
</reference>
<evidence type="ECO:0000256" key="3">
    <source>
        <dbReference type="ARBA" id="ARBA00022989"/>
    </source>
</evidence>
<dbReference type="EMBL" id="BOOI01000009">
    <property type="protein sequence ID" value="GIH82787.1"/>
    <property type="molecule type" value="Genomic_DNA"/>
</dbReference>
<organism evidence="7 8">
    <name type="scientific">Planobispora rosea</name>
    <dbReference type="NCBI Taxonomy" id="35762"/>
    <lineage>
        <taxon>Bacteria</taxon>
        <taxon>Bacillati</taxon>
        <taxon>Actinomycetota</taxon>
        <taxon>Actinomycetes</taxon>
        <taxon>Streptosporangiales</taxon>
        <taxon>Streptosporangiaceae</taxon>
        <taxon>Planobispora</taxon>
    </lineage>
</organism>
<keyword evidence="2 5" id="KW-0812">Transmembrane</keyword>
<feature type="transmembrane region" description="Helical" evidence="5">
    <location>
        <begin position="6"/>
        <end position="31"/>
    </location>
</feature>
<dbReference type="AlphaFoldDB" id="A0A8J3WBG5"/>
<evidence type="ECO:0000313" key="7">
    <source>
        <dbReference type="EMBL" id="GIH82787.1"/>
    </source>
</evidence>
<proteinExistence type="predicted"/>
<evidence type="ECO:0000313" key="8">
    <source>
        <dbReference type="Proteomes" id="UP000655044"/>
    </source>
</evidence>
<gene>
    <name evidence="7" type="ORF">Pro02_11950</name>
</gene>
<dbReference type="RefSeq" id="WP_068922625.1">
    <property type="nucleotide sequence ID" value="NZ_BMQP01000004.1"/>
</dbReference>
<evidence type="ECO:0000256" key="5">
    <source>
        <dbReference type="SAM" id="Phobius"/>
    </source>
</evidence>
<dbReference type="Pfam" id="PF06803">
    <property type="entry name" value="DUF1232"/>
    <property type="match status" value="1"/>
</dbReference>
<dbReference type="GO" id="GO:0012505">
    <property type="term" value="C:endomembrane system"/>
    <property type="evidence" value="ECO:0007669"/>
    <property type="project" value="UniProtKB-SubCell"/>
</dbReference>
<comment type="subcellular location">
    <subcellularLocation>
        <location evidence="1">Endomembrane system</location>
        <topology evidence="1">Multi-pass membrane protein</topology>
    </subcellularLocation>
</comment>
<feature type="domain" description="DUF1232" evidence="6">
    <location>
        <begin position="66"/>
        <end position="100"/>
    </location>
</feature>
<evidence type="ECO:0000256" key="2">
    <source>
        <dbReference type="ARBA" id="ARBA00022692"/>
    </source>
</evidence>
<comment type="caution">
    <text evidence="7">The sequence shown here is derived from an EMBL/GenBank/DDBJ whole genome shotgun (WGS) entry which is preliminary data.</text>
</comment>
<dbReference type="OrthoDB" id="9804184at2"/>
<keyword evidence="3 5" id="KW-1133">Transmembrane helix</keyword>
<name>A0A8J3WBG5_PLARO</name>
<evidence type="ECO:0000256" key="1">
    <source>
        <dbReference type="ARBA" id="ARBA00004127"/>
    </source>
</evidence>